<dbReference type="GO" id="GO:0003677">
    <property type="term" value="F:DNA binding"/>
    <property type="evidence" value="ECO:0007669"/>
    <property type="project" value="UniProtKB-KW"/>
</dbReference>
<keyword evidence="2" id="KW-0805">Transcription regulation</keyword>
<dbReference type="Pfam" id="PF00847">
    <property type="entry name" value="AP2"/>
    <property type="match status" value="2"/>
</dbReference>
<feature type="compositionally biased region" description="Basic and acidic residues" evidence="6">
    <location>
        <begin position="254"/>
        <end position="276"/>
    </location>
</feature>
<feature type="compositionally biased region" description="Polar residues" evidence="6">
    <location>
        <begin position="1197"/>
        <end position="1207"/>
    </location>
</feature>
<dbReference type="KEGG" id="bbes:BESB_031470"/>
<feature type="region of interest" description="Disordered" evidence="6">
    <location>
        <begin position="1165"/>
        <end position="1240"/>
    </location>
</feature>
<keyword evidence="4" id="KW-0804">Transcription</keyword>
<evidence type="ECO:0000256" key="5">
    <source>
        <dbReference type="ARBA" id="ARBA00023242"/>
    </source>
</evidence>
<feature type="region of interest" description="Disordered" evidence="6">
    <location>
        <begin position="800"/>
        <end position="927"/>
    </location>
</feature>
<comment type="subcellular location">
    <subcellularLocation>
        <location evidence="1">Nucleus</location>
    </subcellularLocation>
</comment>
<organism evidence="8 9">
    <name type="scientific">Besnoitia besnoiti</name>
    <name type="common">Apicomplexan protozoan</name>
    <dbReference type="NCBI Taxonomy" id="94643"/>
    <lineage>
        <taxon>Eukaryota</taxon>
        <taxon>Sar</taxon>
        <taxon>Alveolata</taxon>
        <taxon>Apicomplexa</taxon>
        <taxon>Conoidasida</taxon>
        <taxon>Coccidia</taxon>
        <taxon>Eucoccidiorida</taxon>
        <taxon>Eimeriorina</taxon>
        <taxon>Sarcocystidae</taxon>
        <taxon>Besnoitia</taxon>
    </lineage>
</organism>
<protein>
    <submittedName>
        <fullName evidence="8">AP2 domain transcription factor AP2VIIa-9</fullName>
    </submittedName>
</protein>
<evidence type="ECO:0000256" key="1">
    <source>
        <dbReference type="ARBA" id="ARBA00004123"/>
    </source>
</evidence>
<feature type="compositionally biased region" description="Basic and acidic residues" evidence="6">
    <location>
        <begin position="621"/>
        <end position="632"/>
    </location>
</feature>
<keyword evidence="3" id="KW-0238">DNA-binding</keyword>
<evidence type="ECO:0000259" key="7">
    <source>
        <dbReference type="Pfam" id="PF00847"/>
    </source>
</evidence>
<accession>A0A2A9M6K5</accession>
<dbReference type="RefSeq" id="XP_029215282.1">
    <property type="nucleotide sequence ID" value="XM_029361815.1"/>
</dbReference>
<feature type="region of interest" description="Disordered" evidence="6">
    <location>
        <begin position="558"/>
        <end position="593"/>
    </location>
</feature>
<feature type="domain" description="AP2/ERF" evidence="7">
    <location>
        <begin position="928"/>
        <end position="981"/>
    </location>
</feature>
<dbReference type="EMBL" id="NWUJ01000016">
    <property type="protein sequence ID" value="PFH31273.1"/>
    <property type="molecule type" value="Genomic_DNA"/>
</dbReference>
<evidence type="ECO:0000313" key="9">
    <source>
        <dbReference type="Proteomes" id="UP000224006"/>
    </source>
</evidence>
<feature type="compositionally biased region" description="Basic and acidic residues" evidence="6">
    <location>
        <begin position="1092"/>
        <end position="1118"/>
    </location>
</feature>
<dbReference type="Gene3D" id="1.20.5.2050">
    <property type="match status" value="3"/>
</dbReference>
<feature type="compositionally biased region" description="Basic and acidic residues" evidence="6">
    <location>
        <begin position="572"/>
        <end position="584"/>
    </location>
</feature>
<dbReference type="VEuPathDB" id="ToxoDB:BESB_031470"/>
<evidence type="ECO:0000256" key="2">
    <source>
        <dbReference type="ARBA" id="ARBA00023015"/>
    </source>
</evidence>
<gene>
    <name evidence="8" type="ORF">BESB_031470</name>
</gene>
<sequence length="1282" mass="136679">METDVGDISVRFPLLTSCERDPMIQSRKVTSDASRRNDGDLPGKLRSQCAQALVWALFEQPTHLAGVLQQPLSAPSEIISSADASCAFSAERRGCASIGGKSSTQPCRSIAACSTTRETTVGREQDECSPLSEGVSCTHEMELKPTFFGRGPNLPALVRKHQSESFSVPPCLELPGSAPEGSGDNCLGRDRSASGAPTLEQFFVELRTAVERRLQSIDAMVEQCAGAVADTYGQLTMLAADLDDLAGILRQEHGVASDSSEHQDGEPSPTRSREQQATRMGAAGDGGGTDDVSGVSPVDAHRSPEMRRALTSAVSTNFKNELPTDSGSAVARDSVAGVSLAATTTTSAYPALLSAPIIPRAAQRPRWWRGEHAGGGASDETLHRHIFHEGYRQDDADLTTGRRAGVAVEPRGNDAADAGVHFDDGQQSDSYGTDSRDFFCLTDVLAPFIDGPPPRGQCDKNASEAAEIISAEPDAALRPCVGVSRQAASDGTDVTEYACTSESTKPENQEDEAKRAGLEDGERLRYLLKGGGGVTRWCSSASRMVGDFKPSTRRHAALHRGAPPECETPVLKSDETRSVVRSEPTRGPPVSSPVTPAWLPPLSSSCVVGIPSLLLPRNFRRPQDPTRPKPADGDSLGEATGPATGAPARAPNGAQSSEWACGGTEAQTGLRYGESESRTSPYVASQRFFRQATGLSVRSEERLRHDGLSSEVQGSCARASPAGLEGKLGTPKAKCGPAGSTTMGATMAFPYVKGVTYNRIKKYWIAQWIENGHSKVKYFSTFKYGDETAHSLAVEWRMKHTGHPSTPDDRLSQPRGDTGCRTGVAGVAPDNSEYSSGGGSRAERRTVASSTSFEGQDRANEDCESFSAPRARGSSGLQTARRNASGRGAWLMRAGSAGSTSAGEKKEEAKNQGGASGGRQLPPHRSNGIVGVSFSRTSNAWLAYIKNRVTKTQLNRYFKVNVYGFRLAKKKAIEARLELEERMRNSNQSGWDAFSDRKSLAVGVYYEDEKDSWVACCRDPRTGEGIYRFFPVSECPGGDLEARAKAIDARMDMDDFLGADDEQSLAQRAVDAPLRKRKRKTENEEAPAPSSEEGRACDHGSKRRVQEAVQRDPDEKRPLSAIRDQTERCASSADPPHAAQEEHESAGPGVQERAVVGVISCDLSKSPSSEGILHGRQGGKCTTKSRRVRGSCDGDSSGATEDATSAVSREGDDSSKDKHENGNPSDENGDAASPVSECPMVSALAHSVGRKCQSEVNGSHTECLESARRGGGGDTPASGSVI</sequence>
<dbReference type="OrthoDB" id="330136at2759"/>
<feature type="region of interest" description="Disordered" evidence="6">
    <location>
        <begin position="1252"/>
        <end position="1282"/>
    </location>
</feature>
<dbReference type="GO" id="GO:0003700">
    <property type="term" value="F:DNA-binding transcription factor activity"/>
    <property type="evidence" value="ECO:0007669"/>
    <property type="project" value="InterPro"/>
</dbReference>
<evidence type="ECO:0000256" key="4">
    <source>
        <dbReference type="ARBA" id="ARBA00023163"/>
    </source>
</evidence>
<comment type="caution">
    <text evidence="8">The sequence shown here is derived from an EMBL/GenBank/DDBJ whole genome shotgun (WGS) entry which is preliminary data.</text>
</comment>
<evidence type="ECO:0000256" key="6">
    <source>
        <dbReference type="SAM" id="MobiDB-lite"/>
    </source>
</evidence>
<feature type="compositionally biased region" description="Low complexity" evidence="6">
    <location>
        <begin position="639"/>
        <end position="654"/>
    </location>
</feature>
<keyword evidence="9" id="KW-1185">Reference proteome</keyword>
<dbReference type="InterPro" id="IPR001471">
    <property type="entry name" value="AP2/ERF_dom"/>
</dbReference>
<dbReference type="GO" id="GO:0005634">
    <property type="term" value="C:nucleus"/>
    <property type="evidence" value="ECO:0007669"/>
    <property type="project" value="UniProtKB-SubCell"/>
</dbReference>
<feature type="compositionally biased region" description="Basic and acidic residues" evidence="6">
    <location>
        <begin position="1209"/>
        <end position="1221"/>
    </location>
</feature>
<feature type="region of interest" description="Disordered" evidence="6">
    <location>
        <begin position="617"/>
        <end position="660"/>
    </location>
</feature>
<proteinExistence type="predicted"/>
<evidence type="ECO:0000313" key="8">
    <source>
        <dbReference type="EMBL" id="PFH31273.1"/>
    </source>
</evidence>
<evidence type="ECO:0000256" key="3">
    <source>
        <dbReference type="ARBA" id="ARBA00023125"/>
    </source>
</evidence>
<dbReference type="GeneID" id="40308199"/>
<reference evidence="8 9" key="1">
    <citation type="submission" date="2017-09" db="EMBL/GenBank/DDBJ databases">
        <title>Genome sequencing of Besnoitia besnoiti strain Bb-Ger1.</title>
        <authorList>
            <person name="Schares G."/>
            <person name="Venepally P."/>
            <person name="Lorenzi H.A."/>
        </authorList>
    </citation>
    <scope>NUCLEOTIDE SEQUENCE [LARGE SCALE GENOMIC DNA]</scope>
    <source>
        <strain evidence="8 9">Bb-Ger1</strain>
    </source>
</reference>
<name>A0A2A9M6K5_BESBE</name>
<feature type="region of interest" description="Disordered" evidence="6">
    <location>
        <begin position="254"/>
        <end position="304"/>
    </location>
</feature>
<dbReference type="Proteomes" id="UP000224006">
    <property type="component" value="Chromosome XIII"/>
</dbReference>
<feature type="domain" description="AP2/ERF" evidence="7">
    <location>
        <begin position="752"/>
        <end position="802"/>
    </location>
</feature>
<keyword evidence="5" id="KW-0539">Nucleus</keyword>
<feature type="region of interest" description="Disordered" evidence="6">
    <location>
        <begin position="1060"/>
        <end position="1151"/>
    </location>
</feature>